<feature type="compositionally biased region" description="Basic and acidic residues" evidence="6">
    <location>
        <begin position="445"/>
        <end position="461"/>
    </location>
</feature>
<dbReference type="Pfam" id="PF14441">
    <property type="entry name" value="OTT_1508_deam"/>
    <property type="match status" value="1"/>
</dbReference>
<keyword evidence="4 5" id="KW-0862">Zinc</keyword>
<sequence>MCKGKSQQKSPSVKLAESVAFLSILDQVPEKVTRGDVPVSKYEERSRLMSFDQELAICTDLQVLARVSDDPNHIMAVAVEEHHSPNRIHVKLAVNKSKPNDGDEPLKKGVSGLEEILDTLARAANGDPEVSADVVFHEITRVCRDPILRRLQSKKVEHSWSRVNRSSLVSLLGKVRGAVKSLACAETETKFNGPAESIITRMEEIEMLDSGAEELRLLERLIKKITRFLNRIDLDQFFNQLRKRVKGFDPGIGKAVKDRLSKLAQYHTASRRLFSHARMLELFKQFKIETVRYTPHLIPAASVRADLGAVLDDLEVDRRAKESLMGKLEGQENRGRCLDARAHFTKTVSNTLSSGKVHAEVQLLFHYEMMQLDRSPRVIASTKSACFLCNALFRLHGEYHIPSTHGKLYPGWLLPGNGGPLLDSLTSRLNDVPSSRSSSSATIRPNKDDTKDIEHSGDSKVGHNLTTRSCSSTEAVPRRESINSDCSLEEPGLLTQGKVYYFELDPEQVSKFVHTNLLGLFLEHPGKSPVIVETRRSPVVAEVEWLLANDLENVINDEVHDIYGLSTESGIASGVNGQLLLRAGSEVVRRQNNTEAHRLAFQSLTRAEKQIDRRLSPTATSPRKPHSLRLLQPSLSNPSTMANFLASIFGTEQDKVNCSFYYKIGACRHGDRCSRKHVKPSYSQTILLPSMYQNPAHDPKNRLTPEQCANHFDAFYEDLWCELCKYGELEELVVCDNTNDHLIGNVYARFKYEDSAQAACDELNSRWYAGRPIYCELSPVTDFREACCRLNSGEGCVRGGFCNFIHRKNPSPELDNDLTLSTKKWLKERGRDAKSVSRSPSPEPTRKRY</sequence>
<dbReference type="PRINTS" id="PR01848">
    <property type="entry name" value="U2AUXFACTOR"/>
</dbReference>
<keyword evidence="3 5" id="KW-0863">Zinc-finger</keyword>
<reference evidence="8 9" key="1">
    <citation type="submission" date="2024-02" db="EMBL/GenBank/DDBJ databases">
        <title>First draft genome assembly of two strains of Seiridium cardinale.</title>
        <authorList>
            <person name="Emiliani G."/>
            <person name="Scali E."/>
        </authorList>
    </citation>
    <scope>NUCLEOTIDE SEQUENCE [LARGE SCALE GENOMIC DNA]</scope>
    <source>
        <strain evidence="8 9">BM-138-000479</strain>
    </source>
</reference>
<dbReference type="EMBL" id="JARVKM010000005">
    <property type="protein sequence ID" value="KAK9780992.1"/>
    <property type="molecule type" value="Genomic_DNA"/>
</dbReference>
<dbReference type="InterPro" id="IPR009145">
    <property type="entry name" value="U2AF_small"/>
</dbReference>
<feature type="region of interest" description="Disordered" evidence="6">
    <location>
        <begin position="826"/>
        <end position="849"/>
    </location>
</feature>
<gene>
    <name evidence="8" type="ORF">SCAR479_02178</name>
</gene>
<dbReference type="InterPro" id="IPR000571">
    <property type="entry name" value="Znf_CCCH"/>
</dbReference>
<evidence type="ECO:0000256" key="1">
    <source>
        <dbReference type="ARBA" id="ARBA00022723"/>
    </source>
</evidence>
<dbReference type="InterPro" id="IPR027796">
    <property type="entry name" value="OTT_1508_deam-like"/>
</dbReference>
<dbReference type="InterPro" id="IPR012677">
    <property type="entry name" value="Nucleotide-bd_a/b_plait_sf"/>
</dbReference>
<feature type="domain" description="C3H1-type" evidence="7">
    <location>
        <begin position="652"/>
        <end position="680"/>
    </location>
</feature>
<protein>
    <submittedName>
        <fullName evidence="8">U2 auxiliary factor small subunit</fullName>
    </submittedName>
</protein>
<dbReference type="Proteomes" id="UP001465668">
    <property type="component" value="Unassembled WGS sequence"/>
</dbReference>
<evidence type="ECO:0000259" key="7">
    <source>
        <dbReference type="PROSITE" id="PS50103"/>
    </source>
</evidence>
<evidence type="ECO:0000256" key="4">
    <source>
        <dbReference type="ARBA" id="ARBA00022833"/>
    </source>
</evidence>
<dbReference type="Gene3D" id="3.30.70.330">
    <property type="match status" value="1"/>
</dbReference>
<keyword evidence="9" id="KW-1185">Reference proteome</keyword>
<dbReference type="PANTHER" id="PTHR12620">
    <property type="entry name" value="U2 SNRNP AUXILIARY FACTOR, SMALL SUBUNIT"/>
    <property type="match status" value="1"/>
</dbReference>
<comment type="caution">
    <text evidence="8">The sequence shown here is derived from an EMBL/GenBank/DDBJ whole genome shotgun (WGS) entry which is preliminary data.</text>
</comment>
<feature type="region of interest" description="Disordered" evidence="6">
    <location>
        <begin position="428"/>
        <end position="470"/>
    </location>
</feature>
<organism evidence="8 9">
    <name type="scientific">Seiridium cardinale</name>
    <dbReference type="NCBI Taxonomy" id="138064"/>
    <lineage>
        <taxon>Eukaryota</taxon>
        <taxon>Fungi</taxon>
        <taxon>Dikarya</taxon>
        <taxon>Ascomycota</taxon>
        <taxon>Pezizomycotina</taxon>
        <taxon>Sordariomycetes</taxon>
        <taxon>Xylariomycetidae</taxon>
        <taxon>Amphisphaeriales</taxon>
        <taxon>Sporocadaceae</taxon>
        <taxon>Seiridium</taxon>
    </lineage>
</organism>
<evidence type="ECO:0000256" key="6">
    <source>
        <dbReference type="SAM" id="MobiDB-lite"/>
    </source>
</evidence>
<proteinExistence type="predicted"/>
<dbReference type="Pfam" id="PF00642">
    <property type="entry name" value="zf-CCCH"/>
    <property type="match status" value="1"/>
</dbReference>
<feature type="compositionally biased region" description="Basic and acidic residues" evidence="6">
    <location>
        <begin position="826"/>
        <end position="835"/>
    </location>
</feature>
<evidence type="ECO:0000313" key="9">
    <source>
        <dbReference type="Proteomes" id="UP001465668"/>
    </source>
</evidence>
<evidence type="ECO:0000313" key="8">
    <source>
        <dbReference type="EMBL" id="KAK9780992.1"/>
    </source>
</evidence>
<feature type="zinc finger region" description="C3H1-type" evidence="5">
    <location>
        <begin position="652"/>
        <end position="680"/>
    </location>
</feature>
<dbReference type="InterPro" id="IPR035979">
    <property type="entry name" value="RBD_domain_sf"/>
</dbReference>
<dbReference type="SUPFAM" id="SSF54928">
    <property type="entry name" value="RNA-binding domain, RBD"/>
    <property type="match status" value="1"/>
</dbReference>
<dbReference type="CDD" id="cd12538">
    <property type="entry name" value="RRM_U2AF35"/>
    <property type="match status" value="1"/>
</dbReference>
<keyword evidence="2" id="KW-0677">Repeat</keyword>
<evidence type="ECO:0000256" key="2">
    <source>
        <dbReference type="ARBA" id="ARBA00022737"/>
    </source>
</evidence>
<evidence type="ECO:0000256" key="5">
    <source>
        <dbReference type="PROSITE-ProRule" id="PRU00723"/>
    </source>
</evidence>
<evidence type="ECO:0000256" key="3">
    <source>
        <dbReference type="ARBA" id="ARBA00022771"/>
    </source>
</evidence>
<keyword evidence="1 5" id="KW-0479">Metal-binding</keyword>
<dbReference type="SMART" id="SM00356">
    <property type="entry name" value="ZnF_C3H1"/>
    <property type="match status" value="2"/>
</dbReference>
<name>A0ABR2Y5C3_9PEZI</name>
<feature type="region of interest" description="Disordered" evidence="6">
    <location>
        <begin position="611"/>
        <end position="632"/>
    </location>
</feature>
<dbReference type="PROSITE" id="PS50103">
    <property type="entry name" value="ZF_C3H1"/>
    <property type="match status" value="1"/>
</dbReference>
<accession>A0ABR2Y5C3</accession>